<evidence type="ECO:0008006" key="5">
    <source>
        <dbReference type="Google" id="ProtNLM"/>
    </source>
</evidence>
<evidence type="ECO:0000256" key="1">
    <source>
        <dbReference type="SAM" id="MobiDB-lite"/>
    </source>
</evidence>
<proteinExistence type="predicted"/>
<name>A0A917J022_9BACT</name>
<sequence>MKHFLYLAAFLFLLSTGTAFAQHLTPESRKQLAAAEDTLKVLGRKMILDSTATRRFAADSMFIRRLVQTLKVPYSFDYPFDSIRHVSRLYAPDSAFRIITWQFERGEDFHRQRGAIQMNTPDGSLKLFPLIDMSDYTDNPFDSVRTNLNWIGAIYYKMVLKTFNDRKFYTLLGLDDHNGKTTRKWIDVLTFDRTGQPRFGARVFAYKNDEIKPKQPVTRFCLEYKKDARARMNYDESMDMIVFEHLVSLNGNTDHRNLVPDGDFEAFKWNNGRWEYVDKVFNFKLQDGEAPIPMPLKDYQGKSNERMLDEQSIKNMQRDQPPAPAKKPSEQKKKLQKSQRADPTQEGAN</sequence>
<reference evidence="3" key="1">
    <citation type="journal article" date="2014" name="Int. J. Syst. Evol. Microbiol.">
        <title>Complete genome sequence of Corynebacterium casei LMG S-19264T (=DSM 44701T), isolated from a smear-ripened cheese.</title>
        <authorList>
            <consortium name="US DOE Joint Genome Institute (JGI-PGF)"/>
            <person name="Walter F."/>
            <person name="Albersmeier A."/>
            <person name="Kalinowski J."/>
            <person name="Ruckert C."/>
        </authorList>
    </citation>
    <scope>NUCLEOTIDE SEQUENCE</scope>
    <source>
        <strain evidence="3">CGMCC 1.15290</strain>
    </source>
</reference>
<evidence type="ECO:0000313" key="4">
    <source>
        <dbReference type="Proteomes" id="UP000627292"/>
    </source>
</evidence>
<feature type="chain" id="PRO_5036711533" description="Outer membrane lipoprotein-sorting protein" evidence="2">
    <location>
        <begin position="22"/>
        <end position="349"/>
    </location>
</feature>
<dbReference type="RefSeq" id="WP_188953942.1">
    <property type="nucleotide sequence ID" value="NZ_BMIB01000003.1"/>
</dbReference>
<protein>
    <recommendedName>
        <fullName evidence="5">Outer membrane lipoprotein-sorting protein</fullName>
    </recommendedName>
</protein>
<gene>
    <name evidence="3" type="ORF">GCM10011379_31640</name>
</gene>
<reference evidence="3" key="2">
    <citation type="submission" date="2020-09" db="EMBL/GenBank/DDBJ databases">
        <authorList>
            <person name="Sun Q."/>
            <person name="Zhou Y."/>
        </authorList>
    </citation>
    <scope>NUCLEOTIDE SEQUENCE</scope>
    <source>
        <strain evidence="3">CGMCC 1.15290</strain>
    </source>
</reference>
<feature type="compositionally biased region" description="Basic and acidic residues" evidence="1">
    <location>
        <begin position="299"/>
        <end position="312"/>
    </location>
</feature>
<feature type="region of interest" description="Disordered" evidence="1">
    <location>
        <begin position="292"/>
        <end position="349"/>
    </location>
</feature>
<dbReference type="AlphaFoldDB" id="A0A917J022"/>
<keyword evidence="2" id="KW-0732">Signal</keyword>
<evidence type="ECO:0000313" key="3">
    <source>
        <dbReference type="EMBL" id="GGH71855.1"/>
    </source>
</evidence>
<comment type="caution">
    <text evidence="3">The sequence shown here is derived from an EMBL/GenBank/DDBJ whole genome shotgun (WGS) entry which is preliminary data.</text>
</comment>
<organism evidence="3 4">
    <name type="scientific">Filimonas zeae</name>
    <dbReference type="NCBI Taxonomy" id="1737353"/>
    <lineage>
        <taxon>Bacteria</taxon>
        <taxon>Pseudomonadati</taxon>
        <taxon>Bacteroidota</taxon>
        <taxon>Chitinophagia</taxon>
        <taxon>Chitinophagales</taxon>
        <taxon>Chitinophagaceae</taxon>
        <taxon>Filimonas</taxon>
    </lineage>
</organism>
<feature type="signal peptide" evidence="2">
    <location>
        <begin position="1"/>
        <end position="21"/>
    </location>
</feature>
<accession>A0A917J022</accession>
<dbReference type="EMBL" id="BMIB01000003">
    <property type="protein sequence ID" value="GGH71855.1"/>
    <property type="molecule type" value="Genomic_DNA"/>
</dbReference>
<evidence type="ECO:0000256" key="2">
    <source>
        <dbReference type="SAM" id="SignalP"/>
    </source>
</evidence>
<keyword evidence="4" id="KW-1185">Reference proteome</keyword>
<dbReference type="Proteomes" id="UP000627292">
    <property type="component" value="Unassembled WGS sequence"/>
</dbReference>